<keyword evidence="12" id="KW-1185">Reference proteome</keyword>
<feature type="domain" description="Aminomethyltransferase C-terminal" evidence="10">
    <location>
        <begin position="313"/>
        <end position="386"/>
    </location>
</feature>
<proteinExistence type="inferred from homology"/>
<feature type="binding site" evidence="8">
    <location>
        <position position="224"/>
    </location>
    <ligand>
        <name>substrate</name>
    </ligand>
</feature>
<dbReference type="Gene3D" id="4.10.1250.10">
    <property type="entry name" value="Aminomethyltransferase fragment"/>
    <property type="match status" value="1"/>
</dbReference>
<comment type="function">
    <text evidence="7">The glycine cleavage system catalyzes the degradation of glycine.</text>
</comment>
<accession>A0A1H6RKU4</accession>
<dbReference type="SUPFAM" id="SSF103025">
    <property type="entry name" value="Folate-binding domain"/>
    <property type="match status" value="1"/>
</dbReference>
<dbReference type="GO" id="GO:0032259">
    <property type="term" value="P:methylation"/>
    <property type="evidence" value="ECO:0007669"/>
    <property type="project" value="UniProtKB-KW"/>
</dbReference>
<evidence type="ECO:0000256" key="2">
    <source>
        <dbReference type="ARBA" id="ARBA00012616"/>
    </source>
</evidence>
<dbReference type="AlphaFoldDB" id="A0A1H6RKU4"/>
<dbReference type="NCBIfam" id="TIGR00528">
    <property type="entry name" value="gcvT"/>
    <property type="match status" value="1"/>
</dbReference>
<dbReference type="GO" id="GO:0005829">
    <property type="term" value="C:cytosol"/>
    <property type="evidence" value="ECO:0007669"/>
    <property type="project" value="TreeGrafter"/>
</dbReference>
<dbReference type="Proteomes" id="UP000198564">
    <property type="component" value="Unassembled WGS sequence"/>
</dbReference>
<dbReference type="Pfam" id="PF08669">
    <property type="entry name" value="GCV_T_C"/>
    <property type="match status" value="1"/>
</dbReference>
<dbReference type="FunFam" id="4.10.1250.10:FF:000001">
    <property type="entry name" value="Aminomethyltransferase"/>
    <property type="match status" value="1"/>
</dbReference>
<dbReference type="GO" id="GO:0019464">
    <property type="term" value="P:glycine decarboxylation via glycine cleavage system"/>
    <property type="evidence" value="ECO:0007669"/>
    <property type="project" value="UniProtKB-UniRule"/>
</dbReference>
<dbReference type="PANTHER" id="PTHR43757">
    <property type="entry name" value="AMINOMETHYLTRANSFERASE"/>
    <property type="match status" value="1"/>
</dbReference>
<sequence>MIDGLNEGSMRLSEDMYGRITLSNTESELQHTPLYSYYKENNVKLIDFGSWALPIKYTKLSEEHQAVREDAGMFEVSHMGQIKVSGEKVETWLNKLITNDLRNMAIDQAIYTLITNPSGGILDDILIFKLTERDFLLTPNASNTDKIWQWLLKHQDESIKLTDLSKDIGLIAVQGPKAKTIVSEVFGNEASNIDNYHFKQHVYVDGLDDVLLARTGYTGEDGFECYVKWDQTETLWRAFLKAGEPHKLKECGLGARNTLRLEAGMPLYGQDLSEEVTPLEAGLRFAVKWNKPEPFIGQEALERQKESGTTYLLRGFELKGRGIARLGYPVFNQNDEEIGVVTSGTQSPTLGKSIGFMRIKKAGLKLGDTVKIQIRKNKVYAKITKKNVLSN</sequence>
<dbReference type="Gene3D" id="3.30.70.1400">
    <property type="entry name" value="Aminomethyltransferase beta-barrel domains"/>
    <property type="match status" value="1"/>
</dbReference>
<dbReference type="EC" id="2.1.2.10" evidence="2 7"/>
<dbReference type="Pfam" id="PF01571">
    <property type="entry name" value="GCV_T"/>
    <property type="match status" value="1"/>
</dbReference>
<dbReference type="SUPFAM" id="SSF101790">
    <property type="entry name" value="Aminomethyltransferase beta-barrel domain"/>
    <property type="match status" value="1"/>
</dbReference>
<evidence type="ECO:0000259" key="9">
    <source>
        <dbReference type="Pfam" id="PF01571"/>
    </source>
</evidence>
<comment type="similarity">
    <text evidence="1 7">Belongs to the GcvT family.</text>
</comment>
<evidence type="ECO:0000313" key="11">
    <source>
        <dbReference type="EMBL" id="SEI53157.1"/>
    </source>
</evidence>
<evidence type="ECO:0000256" key="5">
    <source>
        <dbReference type="ARBA" id="ARBA00031395"/>
    </source>
</evidence>
<dbReference type="GO" id="GO:0008483">
    <property type="term" value="F:transaminase activity"/>
    <property type="evidence" value="ECO:0007669"/>
    <property type="project" value="UniProtKB-KW"/>
</dbReference>
<dbReference type="NCBIfam" id="NF001567">
    <property type="entry name" value="PRK00389.1"/>
    <property type="match status" value="1"/>
</dbReference>
<reference evidence="12" key="1">
    <citation type="submission" date="2016-10" db="EMBL/GenBank/DDBJ databases">
        <authorList>
            <person name="Varghese N."/>
            <person name="Submissions S."/>
        </authorList>
    </citation>
    <scope>NUCLEOTIDE SEQUENCE [LARGE SCALE GENOMIC DNA]</scope>
    <source>
        <strain evidence="12">DSM 25751</strain>
    </source>
</reference>
<dbReference type="GO" id="GO:0004047">
    <property type="term" value="F:aminomethyltransferase activity"/>
    <property type="evidence" value="ECO:0007669"/>
    <property type="project" value="UniProtKB-UniRule"/>
</dbReference>
<dbReference type="InterPro" id="IPR029043">
    <property type="entry name" value="GcvT/YgfZ_C"/>
</dbReference>
<evidence type="ECO:0000256" key="3">
    <source>
        <dbReference type="ARBA" id="ARBA00022576"/>
    </source>
</evidence>
<keyword evidence="11" id="KW-0489">Methyltransferase</keyword>
<feature type="domain" description="GCVT N-terminal" evidence="9">
    <location>
        <begin position="34"/>
        <end position="291"/>
    </location>
</feature>
<evidence type="ECO:0000256" key="7">
    <source>
        <dbReference type="HAMAP-Rule" id="MF_00259"/>
    </source>
</evidence>
<dbReference type="InterPro" id="IPR006223">
    <property type="entry name" value="GcvT"/>
</dbReference>
<dbReference type="EMBL" id="FNYW01000002">
    <property type="protein sequence ID" value="SEI53157.1"/>
    <property type="molecule type" value="Genomic_DNA"/>
</dbReference>
<gene>
    <name evidence="7" type="primary">gcvT</name>
    <name evidence="11" type="ORF">SAMN04488113_102103</name>
</gene>
<dbReference type="Gene3D" id="3.30.1360.120">
    <property type="entry name" value="Probable tRNA modification gtpase trme, domain 1"/>
    <property type="match status" value="1"/>
</dbReference>
<dbReference type="GO" id="GO:0005960">
    <property type="term" value="C:glycine cleavage complex"/>
    <property type="evidence" value="ECO:0007669"/>
    <property type="project" value="InterPro"/>
</dbReference>
<dbReference type="Gene3D" id="2.40.30.110">
    <property type="entry name" value="Aminomethyltransferase beta-barrel domains"/>
    <property type="match status" value="1"/>
</dbReference>
<dbReference type="InterPro" id="IPR022903">
    <property type="entry name" value="GcvT_bac"/>
</dbReference>
<dbReference type="HAMAP" id="MF_00259">
    <property type="entry name" value="GcvT"/>
    <property type="match status" value="1"/>
</dbReference>
<organism evidence="11 12">
    <name type="scientific">Alkalibacterium gilvum</name>
    <dbReference type="NCBI Taxonomy" id="1130080"/>
    <lineage>
        <taxon>Bacteria</taxon>
        <taxon>Bacillati</taxon>
        <taxon>Bacillota</taxon>
        <taxon>Bacilli</taxon>
        <taxon>Lactobacillales</taxon>
        <taxon>Carnobacteriaceae</taxon>
        <taxon>Alkalibacterium</taxon>
    </lineage>
</organism>
<evidence type="ECO:0000256" key="8">
    <source>
        <dbReference type="PIRSR" id="PIRSR006487-1"/>
    </source>
</evidence>
<keyword evidence="3 7" id="KW-0032">Aminotransferase</keyword>
<dbReference type="InterPro" id="IPR028896">
    <property type="entry name" value="GcvT/YgfZ/DmdA"/>
</dbReference>
<dbReference type="InterPro" id="IPR006222">
    <property type="entry name" value="GCVT_N"/>
</dbReference>
<protein>
    <recommendedName>
        <fullName evidence="2 7">Aminomethyltransferase</fullName>
        <ecNumber evidence="2 7">2.1.2.10</ecNumber>
    </recommendedName>
    <alternativeName>
        <fullName evidence="5 7">Glycine cleavage system T protein</fullName>
    </alternativeName>
</protein>
<comment type="subunit">
    <text evidence="7">The glycine cleavage system is composed of four proteins: P, T, L and H.</text>
</comment>
<dbReference type="InterPro" id="IPR027266">
    <property type="entry name" value="TrmE/GcvT-like"/>
</dbReference>
<dbReference type="STRING" id="1130080.SAMN04488113_102103"/>
<evidence type="ECO:0000313" key="12">
    <source>
        <dbReference type="Proteomes" id="UP000198564"/>
    </source>
</evidence>
<evidence type="ECO:0000256" key="1">
    <source>
        <dbReference type="ARBA" id="ARBA00008609"/>
    </source>
</evidence>
<evidence type="ECO:0000256" key="4">
    <source>
        <dbReference type="ARBA" id="ARBA00022679"/>
    </source>
</evidence>
<evidence type="ECO:0000259" key="10">
    <source>
        <dbReference type="Pfam" id="PF08669"/>
    </source>
</evidence>
<dbReference type="PANTHER" id="PTHR43757:SF2">
    <property type="entry name" value="AMINOMETHYLTRANSFERASE, MITOCHONDRIAL"/>
    <property type="match status" value="1"/>
</dbReference>
<dbReference type="RefSeq" id="WP_245746609.1">
    <property type="nucleotide sequence ID" value="NZ_FNYW01000002.1"/>
</dbReference>
<comment type="catalytic activity">
    <reaction evidence="6 7">
        <text>N(6)-[(R)-S(8)-aminomethyldihydrolipoyl]-L-lysyl-[protein] + (6S)-5,6,7,8-tetrahydrofolate = N(6)-[(R)-dihydrolipoyl]-L-lysyl-[protein] + (6R)-5,10-methylene-5,6,7,8-tetrahydrofolate + NH4(+)</text>
        <dbReference type="Rhea" id="RHEA:16945"/>
        <dbReference type="Rhea" id="RHEA-COMP:10475"/>
        <dbReference type="Rhea" id="RHEA-COMP:10492"/>
        <dbReference type="ChEBI" id="CHEBI:15636"/>
        <dbReference type="ChEBI" id="CHEBI:28938"/>
        <dbReference type="ChEBI" id="CHEBI:57453"/>
        <dbReference type="ChEBI" id="CHEBI:83100"/>
        <dbReference type="ChEBI" id="CHEBI:83143"/>
        <dbReference type="EC" id="2.1.2.10"/>
    </reaction>
</comment>
<evidence type="ECO:0000256" key="6">
    <source>
        <dbReference type="ARBA" id="ARBA00047665"/>
    </source>
</evidence>
<dbReference type="GO" id="GO:0008168">
    <property type="term" value="F:methyltransferase activity"/>
    <property type="evidence" value="ECO:0007669"/>
    <property type="project" value="UniProtKB-KW"/>
</dbReference>
<dbReference type="InterPro" id="IPR013977">
    <property type="entry name" value="GcvT_C"/>
</dbReference>
<dbReference type="PIRSF" id="PIRSF006487">
    <property type="entry name" value="GcvT"/>
    <property type="match status" value="1"/>
</dbReference>
<name>A0A1H6RKU4_9LACT</name>
<keyword evidence="4 7" id="KW-0808">Transferase</keyword>